<gene>
    <name evidence="2" type="primary">RALGPS1</name>
</gene>
<dbReference type="Ensembl" id="ENSSSCT00000097626.1">
    <property type="protein sequence ID" value="ENSSSCP00000076603.1"/>
    <property type="gene ID" value="ENSSSCG00000005607.5"/>
</dbReference>
<evidence type="ECO:0000313" key="3">
    <source>
        <dbReference type="Proteomes" id="UP000008227"/>
    </source>
</evidence>
<dbReference type="Proteomes" id="UP000008227">
    <property type="component" value="Chromosome 1"/>
</dbReference>
<organism evidence="2 3">
    <name type="scientific">Sus scrofa</name>
    <name type="common">Pig</name>
    <dbReference type="NCBI Taxonomy" id="9823"/>
    <lineage>
        <taxon>Eukaryota</taxon>
        <taxon>Metazoa</taxon>
        <taxon>Chordata</taxon>
        <taxon>Craniata</taxon>
        <taxon>Vertebrata</taxon>
        <taxon>Euteleostomi</taxon>
        <taxon>Mammalia</taxon>
        <taxon>Eutheria</taxon>
        <taxon>Laurasiatheria</taxon>
        <taxon>Artiodactyla</taxon>
        <taxon>Suina</taxon>
        <taxon>Suidae</taxon>
        <taxon>Sus</taxon>
    </lineage>
</organism>
<name>A0A8W4FCM2_PIG</name>
<proteinExistence type="predicted"/>
<evidence type="ECO:0000256" key="1">
    <source>
        <dbReference type="SAM" id="MobiDB-lite"/>
    </source>
</evidence>
<dbReference type="InterPro" id="IPR023578">
    <property type="entry name" value="Ras_GEF_dom_sf"/>
</dbReference>
<sequence>MRRRRQPLRPGCRSGSRAPGEEPAKGLLQTGYVTDRGCAEAPCGPETMYKRDGLMAGVLVTSATPQGSSSDSLEGQSCDYASKSYDAVVFDVLKVTPEEFASQITLMDIPVFKAIQPERPAGVEDSPLTTVSSGQAHDTLQFRKTLLVGSGT</sequence>
<keyword evidence="3" id="KW-1185">Reference proteome</keyword>
<reference evidence="2" key="1">
    <citation type="journal article" date="2020" name="Gigascience">
        <title>An improved pig reference genome sequence to enable pig genetics and genomics research.</title>
        <authorList>
            <person name="Warr A."/>
            <person name="Affara N."/>
            <person name="Aken B."/>
            <person name="Beiki H."/>
            <person name="Bickhart D.M."/>
            <person name="Billis K."/>
            <person name="Chow W."/>
            <person name="Eory L."/>
            <person name="Finlayson H.A."/>
            <person name="Flicek P."/>
            <person name="Giron C.G."/>
            <person name="Griffin D.K."/>
            <person name="Hall R."/>
            <person name="Hannum G."/>
            <person name="Hourlier T."/>
            <person name="Howe K."/>
            <person name="Hume D.A."/>
            <person name="Izuogu O."/>
            <person name="Kim K."/>
            <person name="Koren S."/>
            <person name="Liu H."/>
            <person name="Manchanda N."/>
            <person name="Martin F.J."/>
            <person name="Nonneman D.J."/>
            <person name="O'Connor R.E."/>
            <person name="Phillippy A.M."/>
            <person name="Rohrer G.A."/>
            <person name="Rosen B.D."/>
            <person name="Rund L.A."/>
            <person name="Sargent C.A."/>
            <person name="Schook L.B."/>
            <person name="Schroeder S.G."/>
            <person name="Schwartz A.S."/>
            <person name="Skinner B.M."/>
            <person name="Talbot R."/>
            <person name="Tseng E."/>
            <person name="Tuggle C.K."/>
            <person name="Watson M."/>
            <person name="Smith T.P.L."/>
            <person name="Archibald A.L."/>
        </authorList>
    </citation>
    <scope>NUCLEOTIDE SEQUENCE [LARGE SCALE GENOMIC DNA]</scope>
    <source>
        <strain evidence="2">Duroc</strain>
    </source>
</reference>
<protein>
    <submittedName>
        <fullName evidence="2">Ral GEF with PH domain and SH3 binding motif 1</fullName>
    </submittedName>
</protein>
<reference evidence="2" key="2">
    <citation type="submission" date="2025-08" db="UniProtKB">
        <authorList>
            <consortium name="Ensembl"/>
        </authorList>
    </citation>
    <scope>IDENTIFICATION</scope>
</reference>
<evidence type="ECO:0000313" key="2">
    <source>
        <dbReference type="Ensembl" id="ENSSSCP00000076603.1"/>
    </source>
</evidence>
<dbReference type="GeneTree" id="ENSGT00940000154079"/>
<reference evidence="2" key="3">
    <citation type="submission" date="2025-09" db="UniProtKB">
        <authorList>
            <consortium name="Ensembl"/>
        </authorList>
    </citation>
    <scope>IDENTIFICATION</scope>
</reference>
<feature type="region of interest" description="Disordered" evidence="1">
    <location>
        <begin position="1"/>
        <end position="29"/>
    </location>
</feature>
<dbReference type="AlphaFoldDB" id="A0A8W4FCM2"/>
<dbReference type="SUPFAM" id="SSF48366">
    <property type="entry name" value="Ras GEF"/>
    <property type="match status" value="1"/>
</dbReference>
<accession>A0A8W4FCM2</accession>